<dbReference type="Gene3D" id="3.40.50.10140">
    <property type="entry name" value="Toll/interleukin-1 receptor homology (TIR) domain"/>
    <property type="match status" value="1"/>
</dbReference>
<dbReference type="OrthoDB" id="6094859at2759"/>
<dbReference type="Gene3D" id="2.60.40.10">
    <property type="entry name" value="Immunoglobulins"/>
    <property type="match status" value="2"/>
</dbReference>
<accession>A0A6J8BP26</accession>
<name>A0A6J8BP26_MYTCO</name>
<evidence type="ECO:0000259" key="2">
    <source>
        <dbReference type="PROSITE" id="PS50835"/>
    </source>
</evidence>
<dbReference type="PROSITE" id="PS50835">
    <property type="entry name" value="IG_LIKE"/>
    <property type="match status" value="1"/>
</dbReference>
<dbReference type="SUPFAM" id="SSF48726">
    <property type="entry name" value="Immunoglobulin"/>
    <property type="match status" value="1"/>
</dbReference>
<dbReference type="AlphaFoldDB" id="A0A6J8BP26"/>
<sequence length="415" mass="48258">MRYLEGTNQTRTIYVLYVKQPMEQCWMMIILTGFIHSTPSFCPNATNICKLEYIQVNKYIKLQCPTSGDTHLIKWHYRENNVRNWTSFQFKFCRNHPGYTKCEVKDGVLKLNYASAEYEGFYKCTSNHTEHCFELKLYNCDKREEQLIYEPPKEITVHKNERRMIRCGADFGCDIGIMGTISWEHKGQIINESNHQYQTCFRKNITNIESQLTIQRVKKDDIYYPFVCVVKDSQGTKVRRFNVTLIDMDPKYTTKYVTYTVIVLVCVLFAALVILGIIMIFYPGKCFRIMTHCSCLSRMCCLGSYNYDVFILYEDEDEPLASKVKDALKSKGYNIAAMDNIEPGCDLTKEVKDIIKECASLLVIYPGFDISETFDHQLTFGKQTIKPYLLSVLNDDGFNEESQKSYNDGSINIIK</sequence>
<organism evidence="3 4">
    <name type="scientific">Mytilus coruscus</name>
    <name type="common">Sea mussel</name>
    <dbReference type="NCBI Taxonomy" id="42192"/>
    <lineage>
        <taxon>Eukaryota</taxon>
        <taxon>Metazoa</taxon>
        <taxon>Spiralia</taxon>
        <taxon>Lophotrochozoa</taxon>
        <taxon>Mollusca</taxon>
        <taxon>Bivalvia</taxon>
        <taxon>Autobranchia</taxon>
        <taxon>Pteriomorphia</taxon>
        <taxon>Mytilida</taxon>
        <taxon>Mytiloidea</taxon>
        <taxon>Mytilidae</taxon>
        <taxon>Mytilinae</taxon>
        <taxon>Mytilus</taxon>
    </lineage>
</organism>
<keyword evidence="1" id="KW-0472">Membrane</keyword>
<keyword evidence="4" id="KW-1185">Reference proteome</keyword>
<evidence type="ECO:0000313" key="4">
    <source>
        <dbReference type="Proteomes" id="UP000507470"/>
    </source>
</evidence>
<dbReference type="Proteomes" id="UP000507470">
    <property type="component" value="Unassembled WGS sequence"/>
</dbReference>
<keyword evidence="1" id="KW-1133">Transmembrane helix</keyword>
<dbReference type="InterPro" id="IPR035897">
    <property type="entry name" value="Toll_tir_struct_dom_sf"/>
</dbReference>
<dbReference type="InterPro" id="IPR013783">
    <property type="entry name" value="Ig-like_fold"/>
</dbReference>
<dbReference type="InterPro" id="IPR036179">
    <property type="entry name" value="Ig-like_dom_sf"/>
</dbReference>
<evidence type="ECO:0000313" key="3">
    <source>
        <dbReference type="EMBL" id="CAC5385402.1"/>
    </source>
</evidence>
<keyword evidence="1" id="KW-0812">Transmembrane</keyword>
<dbReference type="InterPro" id="IPR007110">
    <property type="entry name" value="Ig-like_dom"/>
</dbReference>
<feature type="domain" description="Ig-like" evidence="2">
    <location>
        <begin position="43"/>
        <end position="128"/>
    </location>
</feature>
<evidence type="ECO:0000256" key="1">
    <source>
        <dbReference type="SAM" id="Phobius"/>
    </source>
</evidence>
<proteinExistence type="predicted"/>
<reference evidence="3 4" key="1">
    <citation type="submission" date="2020-06" db="EMBL/GenBank/DDBJ databases">
        <authorList>
            <person name="Li R."/>
            <person name="Bekaert M."/>
        </authorList>
    </citation>
    <scope>NUCLEOTIDE SEQUENCE [LARGE SCALE GENOMIC DNA]</scope>
    <source>
        <strain evidence="4">wild</strain>
    </source>
</reference>
<dbReference type="EMBL" id="CACVKT020003704">
    <property type="protein sequence ID" value="CAC5385402.1"/>
    <property type="molecule type" value="Genomic_DNA"/>
</dbReference>
<feature type="transmembrane region" description="Helical" evidence="1">
    <location>
        <begin position="256"/>
        <end position="282"/>
    </location>
</feature>
<gene>
    <name evidence="3" type="ORF">MCOR_20950</name>
</gene>
<dbReference type="SUPFAM" id="SSF52200">
    <property type="entry name" value="Toll/Interleukin receptor TIR domain"/>
    <property type="match status" value="1"/>
</dbReference>
<protein>
    <recommendedName>
        <fullName evidence="2">Ig-like domain-containing protein</fullName>
    </recommendedName>
</protein>